<evidence type="ECO:0008006" key="7">
    <source>
        <dbReference type="Google" id="ProtNLM"/>
    </source>
</evidence>
<dbReference type="GO" id="GO:0019843">
    <property type="term" value="F:rRNA binding"/>
    <property type="evidence" value="ECO:0007669"/>
    <property type="project" value="UniProtKB-KW"/>
</dbReference>
<keyword evidence="4" id="KW-0689">Ribosomal protein</keyword>
<keyword evidence="5" id="KW-0687">Ribonucleoprotein</keyword>
<dbReference type="InterPro" id="IPR035566">
    <property type="entry name" value="Ribosomal_protein_bL20_C"/>
</dbReference>
<dbReference type="InterPro" id="IPR005813">
    <property type="entry name" value="Ribosomal_bL20"/>
</dbReference>
<keyword evidence="3" id="KW-0694">RNA-binding</keyword>
<dbReference type="Pfam" id="PF00453">
    <property type="entry name" value="Ribosomal_L20"/>
    <property type="match status" value="1"/>
</dbReference>
<dbReference type="GO" id="GO:0003735">
    <property type="term" value="F:structural constituent of ribosome"/>
    <property type="evidence" value="ECO:0007669"/>
    <property type="project" value="InterPro"/>
</dbReference>
<accession>A0A381UB07</accession>
<evidence type="ECO:0000256" key="3">
    <source>
        <dbReference type="ARBA" id="ARBA00022884"/>
    </source>
</evidence>
<evidence type="ECO:0000256" key="1">
    <source>
        <dbReference type="ARBA" id="ARBA00007698"/>
    </source>
</evidence>
<dbReference type="InterPro" id="IPR049946">
    <property type="entry name" value="RIBOSOMAL_L20_CS"/>
</dbReference>
<dbReference type="SUPFAM" id="SSF74731">
    <property type="entry name" value="Ribosomal protein L20"/>
    <property type="match status" value="1"/>
</dbReference>
<dbReference type="GO" id="GO:0005840">
    <property type="term" value="C:ribosome"/>
    <property type="evidence" value="ECO:0007669"/>
    <property type="project" value="UniProtKB-KW"/>
</dbReference>
<evidence type="ECO:0000256" key="4">
    <source>
        <dbReference type="ARBA" id="ARBA00022980"/>
    </source>
</evidence>
<dbReference type="EMBL" id="UINC01006091">
    <property type="protein sequence ID" value="SVA25425.1"/>
    <property type="molecule type" value="Genomic_DNA"/>
</dbReference>
<protein>
    <recommendedName>
        <fullName evidence="7">50S ribosomal protein L20</fullName>
    </recommendedName>
</protein>
<dbReference type="AlphaFoldDB" id="A0A381UB07"/>
<dbReference type="Gene3D" id="1.10.1900.20">
    <property type="entry name" value="Ribosomal protein L20"/>
    <property type="match status" value="1"/>
</dbReference>
<dbReference type="NCBIfam" id="TIGR01032">
    <property type="entry name" value="rplT_bact"/>
    <property type="match status" value="1"/>
</dbReference>
<dbReference type="PANTHER" id="PTHR10986">
    <property type="entry name" value="39S RIBOSOMAL PROTEIN L20"/>
    <property type="match status" value="1"/>
</dbReference>
<sequence>MPRVKRGVASRARRKKVLRQAKGYYGARSRTFKVAKQAVIKAGQYAYRDRRQKKRQFRALWIIRINAEAREHGLSYSRFIAGLKKAAIDVDRKVLADLALHEKATFGVLADKAKEALAA</sequence>
<organism evidence="6">
    <name type="scientific">marine metagenome</name>
    <dbReference type="NCBI Taxonomy" id="408172"/>
    <lineage>
        <taxon>unclassified sequences</taxon>
        <taxon>metagenomes</taxon>
        <taxon>ecological metagenomes</taxon>
    </lineage>
</organism>
<dbReference type="CDD" id="cd07026">
    <property type="entry name" value="Ribosomal_L20"/>
    <property type="match status" value="1"/>
</dbReference>
<proteinExistence type="inferred from homology"/>
<reference evidence="6" key="1">
    <citation type="submission" date="2018-05" db="EMBL/GenBank/DDBJ databases">
        <authorList>
            <person name="Lanie J.A."/>
            <person name="Ng W.-L."/>
            <person name="Kazmierczak K.M."/>
            <person name="Andrzejewski T.M."/>
            <person name="Davidsen T.M."/>
            <person name="Wayne K.J."/>
            <person name="Tettelin H."/>
            <person name="Glass J.I."/>
            <person name="Rusch D."/>
            <person name="Podicherti R."/>
            <person name="Tsui H.-C.T."/>
            <person name="Winkler M.E."/>
        </authorList>
    </citation>
    <scope>NUCLEOTIDE SEQUENCE</scope>
</reference>
<dbReference type="Gene3D" id="6.10.160.10">
    <property type="match status" value="1"/>
</dbReference>
<dbReference type="HAMAP" id="MF_00382">
    <property type="entry name" value="Ribosomal_bL20"/>
    <property type="match status" value="1"/>
</dbReference>
<dbReference type="PROSITE" id="PS00937">
    <property type="entry name" value="RIBOSOMAL_L20"/>
    <property type="match status" value="1"/>
</dbReference>
<comment type="similarity">
    <text evidence="1">Belongs to the bacterial ribosomal protein bL20 family.</text>
</comment>
<evidence type="ECO:0000256" key="5">
    <source>
        <dbReference type="ARBA" id="ARBA00023274"/>
    </source>
</evidence>
<keyword evidence="2" id="KW-0699">rRNA-binding</keyword>
<dbReference type="GO" id="GO:1990904">
    <property type="term" value="C:ribonucleoprotein complex"/>
    <property type="evidence" value="ECO:0007669"/>
    <property type="project" value="UniProtKB-KW"/>
</dbReference>
<gene>
    <name evidence="6" type="ORF">METZ01_LOCUS78279</name>
</gene>
<dbReference type="GO" id="GO:0006412">
    <property type="term" value="P:translation"/>
    <property type="evidence" value="ECO:0007669"/>
    <property type="project" value="InterPro"/>
</dbReference>
<name>A0A381UB07_9ZZZZ</name>
<dbReference type="PRINTS" id="PR00062">
    <property type="entry name" value="RIBOSOMALL20"/>
</dbReference>
<evidence type="ECO:0000256" key="2">
    <source>
        <dbReference type="ARBA" id="ARBA00022730"/>
    </source>
</evidence>
<evidence type="ECO:0000313" key="6">
    <source>
        <dbReference type="EMBL" id="SVA25425.1"/>
    </source>
</evidence>
<dbReference type="FunFam" id="1.10.1900.20:FF:000001">
    <property type="entry name" value="50S ribosomal protein L20"/>
    <property type="match status" value="1"/>
</dbReference>